<name>A0A5J4WRJ8_9EUKA</name>
<feature type="compositionally biased region" description="Basic and acidic residues" evidence="2">
    <location>
        <begin position="323"/>
        <end position="346"/>
    </location>
</feature>
<evidence type="ECO:0000256" key="1">
    <source>
        <dbReference type="SAM" id="Coils"/>
    </source>
</evidence>
<feature type="coiled-coil region" evidence="1">
    <location>
        <begin position="378"/>
        <end position="454"/>
    </location>
</feature>
<feature type="compositionally biased region" description="Basic and acidic residues" evidence="2">
    <location>
        <begin position="30"/>
        <end position="76"/>
    </location>
</feature>
<dbReference type="OrthoDB" id="201709at2759"/>
<dbReference type="InterPro" id="IPR011989">
    <property type="entry name" value="ARM-like"/>
</dbReference>
<feature type="region of interest" description="Disordered" evidence="2">
    <location>
        <begin position="1"/>
        <end position="76"/>
    </location>
</feature>
<comment type="caution">
    <text evidence="3">The sequence shown here is derived from an EMBL/GenBank/DDBJ whole genome shotgun (WGS) entry which is preliminary data.</text>
</comment>
<organism evidence="3 4">
    <name type="scientific">Streblomastix strix</name>
    <dbReference type="NCBI Taxonomy" id="222440"/>
    <lineage>
        <taxon>Eukaryota</taxon>
        <taxon>Metamonada</taxon>
        <taxon>Preaxostyla</taxon>
        <taxon>Oxymonadida</taxon>
        <taxon>Streblomastigidae</taxon>
        <taxon>Streblomastix</taxon>
    </lineage>
</organism>
<evidence type="ECO:0000256" key="2">
    <source>
        <dbReference type="SAM" id="MobiDB-lite"/>
    </source>
</evidence>
<feature type="compositionally biased region" description="Basic and acidic residues" evidence="2">
    <location>
        <begin position="1"/>
        <end position="10"/>
    </location>
</feature>
<keyword evidence="1" id="KW-0175">Coiled coil</keyword>
<dbReference type="Gene3D" id="1.25.10.10">
    <property type="entry name" value="Leucine-rich Repeat Variant"/>
    <property type="match status" value="1"/>
</dbReference>
<feature type="compositionally biased region" description="Basic and acidic residues" evidence="2">
    <location>
        <begin position="116"/>
        <end position="146"/>
    </location>
</feature>
<gene>
    <name evidence="3" type="ORF">EZS28_007783</name>
</gene>
<dbReference type="InterPro" id="IPR016024">
    <property type="entry name" value="ARM-type_fold"/>
</dbReference>
<dbReference type="Proteomes" id="UP000324800">
    <property type="component" value="Unassembled WGS sequence"/>
</dbReference>
<feature type="region of interest" description="Disordered" evidence="2">
    <location>
        <begin position="313"/>
        <end position="346"/>
    </location>
</feature>
<evidence type="ECO:0000313" key="4">
    <source>
        <dbReference type="Proteomes" id="UP000324800"/>
    </source>
</evidence>
<feature type="region of interest" description="Disordered" evidence="2">
    <location>
        <begin position="116"/>
        <end position="150"/>
    </location>
</feature>
<dbReference type="AlphaFoldDB" id="A0A5J4WRJ8"/>
<evidence type="ECO:0000313" key="3">
    <source>
        <dbReference type="EMBL" id="KAA6396689.1"/>
    </source>
</evidence>
<protein>
    <submittedName>
        <fullName evidence="3">Uncharacterized protein</fullName>
    </submittedName>
</protein>
<sequence length="688" mass="81726">MDSNSEERTGRNMFSSVDLSQTVSTQIRSLRSENDNLRRDKDEIESRYVEQIRSLESKLRDEKEQREQAENKVKQAELAEQQEKMEKMEMKIQLTDIIKEKDVALEKEMKEKKIALNKLEHHKNDSKEIEKEAESKLTEKEKERSVTEQSLQYKTEAFNEAVKKLKNLEEQNQQEILRRKNMGDVVDKLKQENEKMKTELGRLKQDIDNIQNLATEFETKHFAEFQEKKRIEDEFNLKIEQIKKESDERNEREKVIILKQTEMRIKAEVEMKEECQKNLKAQQKIEECLKTILEHEEKYRILQNQQQIQEDECNQAKANAQEEIQRSNEEERKRKEAEKQKQKSDEEIWKVNRSNEKIHFQVTLLKKRFGDENIVEEIQALEEKDRQTESKMQRMREEIDKLQSDKVEECTERIRINDELNRKQQEVGNERERAKIAEDERDELNEELKQLKKPYSTIKKISEDLRIPFVGTDEQKEAIKLIQDEDCVLISQIFYNDDYYDQMSLLGIFDGLLQVLQNREMGAISNVVTTAMLSITQLEKDEAQKLIFQKGAYKILIQLLDHEDLNIAFDAIRIIFIVLEASSINTKDSELHPHFDQIQECDGAQKIFELYQMDENKKSRDYAAICIGLLFKAREIADPEMKLEIISYLKSLLDQYWMFDDVIKALKYLAQNEANKVEILKEDFQIPE</sequence>
<reference evidence="3 4" key="1">
    <citation type="submission" date="2019-03" db="EMBL/GenBank/DDBJ databases">
        <title>Single cell metagenomics reveals metabolic interactions within the superorganism composed of flagellate Streblomastix strix and complex community of Bacteroidetes bacteria on its surface.</title>
        <authorList>
            <person name="Treitli S.C."/>
            <person name="Kolisko M."/>
            <person name="Husnik F."/>
            <person name="Keeling P."/>
            <person name="Hampl V."/>
        </authorList>
    </citation>
    <scope>NUCLEOTIDE SEQUENCE [LARGE SCALE GENOMIC DNA]</scope>
    <source>
        <strain evidence="3">ST1C</strain>
    </source>
</reference>
<proteinExistence type="predicted"/>
<dbReference type="EMBL" id="SNRW01001363">
    <property type="protein sequence ID" value="KAA6396689.1"/>
    <property type="molecule type" value="Genomic_DNA"/>
</dbReference>
<dbReference type="SUPFAM" id="SSF48371">
    <property type="entry name" value="ARM repeat"/>
    <property type="match status" value="1"/>
</dbReference>
<accession>A0A5J4WRJ8</accession>
<feature type="compositionally biased region" description="Polar residues" evidence="2">
    <location>
        <begin position="12"/>
        <end position="29"/>
    </location>
</feature>